<evidence type="ECO:0000256" key="1">
    <source>
        <dbReference type="SAM" id="MobiDB-lite"/>
    </source>
</evidence>
<gene>
    <name evidence="3" type="ORF">K8G79_06220</name>
</gene>
<feature type="signal peptide" evidence="2">
    <location>
        <begin position="1"/>
        <end position="26"/>
    </location>
</feature>
<keyword evidence="2" id="KW-0732">Signal</keyword>
<proteinExistence type="predicted"/>
<name>A0AAJ1AHR8_9BACT</name>
<evidence type="ECO:0000313" key="3">
    <source>
        <dbReference type="EMBL" id="MBZ0159712.1"/>
    </source>
</evidence>
<feature type="region of interest" description="Disordered" evidence="1">
    <location>
        <begin position="132"/>
        <end position="159"/>
    </location>
</feature>
<dbReference type="EMBL" id="JAIOIU010000074">
    <property type="protein sequence ID" value="MBZ0159712.1"/>
    <property type="molecule type" value="Genomic_DNA"/>
</dbReference>
<evidence type="ECO:0000313" key="4">
    <source>
        <dbReference type="Proteomes" id="UP001197609"/>
    </source>
</evidence>
<dbReference type="AlphaFoldDB" id="A0AAJ1AHR8"/>
<sequence length="159" mass="16461">MKKFSLVLGMVVAMGMAVGLPGAVTAASSPRLDAPTDVLCNFNNTETPTIDWTDLIGANKYAVEVIAGYDTTDPTDDVVDITLTFSFGTGDATSALNLPFSALAWDHDGDSGAVTPAIDPIEVDVQVKGLNPVSGTGGNKSQNNPFSDLVNCTLPEDPA</sequence>
<accession>A0AAJ1AHR8</accession>
<organism evidence="3 4">
    <name type="scientific">Candidatus Methylomirabilis tolerans</name>
    <dbReference type="NCBI Taxonomy" id="3123416"/>
    <lineage>
        <taxon>Bacteria</taxon>
        <taxon>Candidatus Methylomirabilota</taxon>
        <taxon>Candidatus Methylomirabilia</taxon>
        <taxon>Candidatus Methylomirabilales</taxon>
        <taxon>Candidatus Methylomirabilaceae</taxon>
        <taxon>Candidatus Methylomirabilis</taxon>
    </lineage>
</organism>
<dbReference type="Proteomes" id="UP001197609">
    <property type="component" value="Unassembled WGS sequence"/>
</dbReference>
<comment type="caution">
    <text evidence="3">The sequence shown here is derived from an EMBL/GenBank/DDBJ whole genome shotgun (WGS) entry which is preliminary data.</text>
</comment>
<protein>
    <submittedName>
        <fullName evidence="3">Uncharacterized protein</fullName>
    </submittedName>
</protein>
<feature type="chain" id="PRO_5042536653" evidence="2">
    <location>
        <begin position="27"/>
        <end position="159"/>
    </location>
</feature>
<evidence type="ECO:0000256" key="2">
    <source>
        <dbReference type="SAM" id="SignalP"/>
    </source>
</evidence>
<reference evidence="3 4" key="1">
    <citation type="journal article" date="2021" name="bioRxiv">
        <title>Unraveling nitrogen, sulfur and carbon metabolic pathways and microbial community transcriptional responses to substrate deprivation and toxicity stresses in a bioreactor mimicking anoxic brackish coastal sediment conditions.</title>
        <authorList>
            <person name="Martins P.D."/>
            <person name="Echeveste M.J."/>
            <person name="Arshad A."/>
            <person name="Kurth J."/>
            <person name="Ouboter H."/>
            <person name="Jetten M.S.M."/>
            <person name="Welte C.U."/>
        </authorList>
    </citation>
    <scope>NUCLEOTIDE SEQUENCE [LARGE SCALE GENOMIC DNA]</scope>
    <source>
        <strain evidence="3">MAG_38</strain>
    </source>
</reference>